<comment type="subcellular location">
    <subcellularLocation>
        <location evidence="1">Endomembrane system</location>
        <topology evidence="1">Multi-pass membrane protein</topology>
    </subcellularLocation>
</comment>
<organism evidence="8 9">
    <name type="scientific">Galendromus occidentalis</name>
    <name type="common">western predatory mite</name>
    <dbReference type="NCBI Taxonomy" id="34638"/>
    <lineage>
        <taxon>Eukaryota</taxon>
        <taxon>Metazoa</taxon>
        <taxon>Ecdysozoa</taxon>
        <taxon>Arthropoda</taxon>
        <taxon>Chelicerata</taxon>
        <taxon>Arachnida</taxon>
        <taxon>Acari</taxon>
        <taxon>Parasitiformes</taxon>
        <taxon>Mesostigmata</taxon>
        <taxon>Gamasina</taxon>
        <taxon>Phytoseioidea</taxon>
        <taxon>Phytoseiidae</taxon>
        <taxon>Typhlodrominae</taxon>
        <taxon>Galendromus</taxon>
    </lineage>
</organism>
<proteinExistence type="inferred from homology"/>
<evidence type="ECO:0000256" key="1">
    <source>
        <dbReference type="ARBA" id="ARBA00004127"/>
    </source>
</evidence>
<dbReference type="InterPro" id="IPR050911">
    <property type="entry name" value="DRAM/TMEM150_Autophagy_Mod"/>
</dbReference>
<protein>
    <submittedName>
        <fullName evidence="9">DNA damage-regulated autophagy modulator protein 2 isoform X1</fullName>
    </submittedName>
</protein>
<feature type="transmembrane region" description="Helical" evidence="6">
    <location>
        <begin position="51"/>
        <end position="74"/>
    </location>
</feature>
<evidence type="ECO:0000256" key="6">
    <source>
        <dbReference type="SAM" id="Phobius"/>
    </source>
</evidence>
<comment type="similarity">
    <text evidence="2">Belongs to the DRAM/TMEM150 family.</text>
</comment>
<dbReference type="AlphaFoldDB" id="A0AAJ7PA93"/>
<dbReference type="InterPro" id="IPR019402">
    <property type="entry name" value="CWH43_N"/>
</dbReference>
<name>A0AAJ7PA93_9ACAR</name>
<accession>A0AAJ7PA93</accession>
<evidence type="ECO:0000313" key="9">
    <source>
        <dbReference type="RefSeq" id="XP_018495951.1"/>
    </source>
</evidence>
<dbReference type="PANTHER" id="PTHR21324:SF2">
    <property type="entry name" value="EG:22E5.9 PROTEIN"/>
    <property type="match status" value="1"/>
</dbReference>
<keyword evidence="5 6" id="KW-0472">Membrane</keyword>
<feature type="domain" description="CWH43-like N-terminal" evidence="7">
    <location>
        <begin position="55"/>
        <end position="199"/>
    </location>
</feature>
<keyword evidence="3 6" id="KW-0812">Transmembrane</keyword>
<keyword evidence="8" id="KW-1185">Reference proteome</keyword>
<evidence type="ECO:0000256" key="4">
    <source>
        <dbReference type="ARBA" id="ARBA00022989"/>
    </source>
</evidence>
<keyword evidence="4 6" id="KW-1133">Transmembrane helix</keyword>
<feature type="transmembrane region" description="Helical" evidence="6">
    <location>
        <begin position="151"/>
        <end position="170"/>
    </location>
</feature>
<reference evidence="9" key="1">
    <citation type="submission" date="2025-08" db="UniProtKB">
        <authorList>
            <consortium name="RefSeq"/>
        </authorList>
    </citation>
    <scope>IDENTIFICATION</scope>
</reference>
<feature type="transmembrane region" description="Helical" evidence="6">
    <location>
        <begin position="182"/>
        <end position="205"/>
    </location>
</feature>
<dbReference type="Pfam" id="PF10277">
    <property type="entry name" value="Frag1"/>
    <property type="match status" value="1"/>
</dbReference>
<gene>
    <name evidence="9" type="primary">LOC100898076</name>
</gene>
<sequence>MHFLIGDPFIAYYRRSQRPLLTCSPVRYPPKIHFWKPRMSAQYLRFPPPRWFPFLATASLFLTCATSVTLAFHLKQVSGIPYISDTITTPPESCYFGLFLNIYALLLGISIWNVYTLATDKEPLETVACCVGLTAAFGVAVVANFQETVVFPVHILGAMLALGFASVYIGMRVILSPCYRHLRAVCAIGCAVCFVVCSVTGGIAFTKFK</sequence>
<feature type="transmembrane region" description="Helical" evidence="6">
    <location>
        <begin position="127"/>
        <end position="145"/>
    </location>
</feature>
<evidence type="ECO:0000256" key="5">
    <source>
        <dbReference type="ARBA" id="ARBA00023136"/>
    </source>
</evidence>
<dbReference type="Proteomes" id="UP000694867">
    <property type="component" value="Unplaced"/>
</dbReference>
<feature type="transmembrane region" description="Helical" evidence="6">
    <location>
        <begin position="94"/>
        <end position="115"/>
    </location>
</feature>
<evidence type="ECO:0000313" key="8">
    <source>
        <dbReference type="Proteomes" id="UP000694867"/>
    </source>
</evidence>
<evidence type="ECO:0000256" key="2">
    <source>
        <dbReference type="ARBA" id="ARBA00006565"/>
    </source>
</evidence>
<dbReference type="GO" id="GO:0012505">
    <property type="term" value="C:endomembrane system"/>
    <property type="evidence" value="ECO:0007669"/>
    <property type="project" value="UniProtKB-SubCell"/>
</dbReference>
<evidence type="ECO:0000256" key="3">
    <source>
        <dbReference type="ARBA" id="ARBA00022692"/>
    </source>
</evidence>
<dbReference type="RefSeq" id="XP_018495951.1">
    <property type="nucleotide sequence ID" value="XM_018640435.1"/>
</dbReference>
<dbReference type="GeneID" id="100898076"/>
<evidence type="ECO:0000259" key="7">
    <source>
        <dbReference type="Pfam" id="PF10277"/>
    </source>
</evidence>
<dbReference type="PANTHER" id="PTHR21324">
    <property type="entry name" value="FASTING-INDUCIBLE INTEGRAL MEMBRANE PROTEIN TM6P1-RELATED"/>
    <property type="match status" value="1"/>
</dbReference>